<feature type="transmembrane region" description="Helical" evidence="6">
    <location>
        <begin position="243"/>
        <end position="272"/>
    </location>
</feature>
<dbReference type="InterPro" id="IPR011701">
    <property type="entry name" value="MFS"/>
</dbReference>
<dbReference type="Pfam" id="PF07690">
    <property type="entry name" value="MFS_1"/>
    <property type="match status" value="1"/>
</dbReference>
<feature type="transmembrane region" description="Helical" evidence="6">
    <location>
        <begin position="373"/>
        <end position="395"/>
    </location>
</feature>
<feature type="transmembrane region" description="Helical" evidence="6">
    <location>
        <begin position="58"/>
        <end position="78"/>
    </location>
</feature>
<keyword evidence="4 6" id="KW-1133">Transmembrane helix</keyword>
<keyword evidence="8" id="KW-1185">Reference proteome</keyword>
<dbReference type="RefSeq" id="WP_054296284.1">
    <property type="nucleotide sequence ID" value="NZ_CP012752.1"/>
</dbReference>
<gene>
    <name evidence="7" type="ORF">AOZ06_52830</name>
</gene>
<accession>A0A0N9IDD2</accession>
<protein>
    <submittedName>
        <fullName evidence="7">MFS transporter</fullName>
    </submittedName>
</protein>
<proteinExistence type="predicted"/>
<dbReference type="STRING" id="860235.AOZ06_52830"/>
<feature type="transmembrane region" description="Helical" evidence="6">
    <location>
        <begin position="152"/>
        <end position="174"/>
    </location>
</feature>
<evidence type="ECO:0000313" key="7">
    <source>
        <dbReference type="EMBL" id="ALG14414.1"/>
    </source>
</evidence>
<dbReference type="Proteomes" id="UP000063699">
    <property type="component" value="Chromosome"/>
</dbReference>
<keyword evidence="2" id="KW-1003">Cell membrane</keyword>
<sequence length="433" mass="45340">MTAVVDEKQKVLARQLLTLREFRRLLYLRFSSQWADGLFQTGLAGAVIFNPERGADPLTIATGFATLLLPYSVVGPFAGALLDRWDRRKVLVVASLLRAVLILFATIGLLAGLPSGPLFLISLLVLGATRFMGSGLSAALPHLVPERTLVQANAIAVTLGSVVAVVGGGCAIGLRKIFGEDDFGSGITTSFAIVGTLLAVVFALRYERGRLGPDQVDEPSGTVVAVARGLIDGAKAAWNAPRVIAGFVALLAHRASQGIALLMAVLLMRYYFTDYGWLKAGLTGLGEIAAFAGAGIFIAGVITPKLVERFGRHKVIVGSLLVVAAGMAGLGLPMVLPTMLGAAFLLFGAGQVIKLCVDAVIQADIGDESIGRVFSLYDTLLNVMQVASIAVAAAIVPANGYSHGLIVATIVLYLLGVVGYLLASRRDHATHVV</sequence>
<dbReference type="GO" id="GO:0022857">
    <property type="term" value="F:transmembrane transporter activity"/>
    <property type="evidence" value="ECO:0007669"/>
    <property type="project" value="InterPro"/>
</dbReference>
<dbReference type="CDD" id="cd06173">
    <property type="entry name" value="MFS_MefA_like"/>
    <property type="match status" value="1"/>
</dbReference>
<reference evidence="7 8" key="1">
    <citation type="submission" date="2015-07" db="EMBL/GenBank/DDBJ databases">
        <title>Genome sequencing of Kibdelosporangium phytohabitans.</title>
        <authorList>
            <person name="Qin S."/>
            <person name="Xing K."/>
        </authorList>
    </citation>
    <scope>NUCLEOTIDE SEQUENCE [LARGE SCALE GENOMIC DNA]</scope>
    <source>
        <strain evidence="7 8">KLBMP1111</strain>
    </source>
</reference>
<keyword evidence="5 6" id="KW-0472">Membrane</keyword>
<evidence type="ECO:0000256" key="2">
    <source>
        <dbReference type="ARBA" id="ARBA00022475"/>
    </source>
</evidence>
<evidence type="ECO:0000256" key="6">
    <source>
        <dbReference type="SAM" id="Phobius"/>
    </source>
</evidence>
<feature type="transmembrane region" description="Helical" evidence="6">
    <location>
        <begin position="342"/>
        <end position="361"/>
    </location>
</feature>
<feature type="transmembrane region" description="Helical" evidence="6">
    <location>
        <begin position="90"/>
        <end position="113"/>
    </location>
</feature>
<dbReference type="PANTHER" id="PTHR23513:SF17">
    <property type="entry name" value="MEMBRANE PROTEIN"/>
    <property type="match status" value="1"/>
</dbReference>
<feature type="transmembrane region" description="Helical" evidence="6">
    <location>
        <begin position="315"/>
        <end position="336"/>
    </location>
</feature>
<dbReference type="AlphaFoldDB" id="A0A0N9IDD2"/>
<dbReference type="EMBL" id="CP012752">
    <property type="protein sequence ID" value="ALG14414.1"/>
    <property type="molecule type" value="Genomic_DNA"/>
</dbReference>
<name>A0A0N9IDD2_9PSEU</name>
<evidence type="ECO:0000256" key="1">
    <source>
        <dbReference type="ARBA" id="ARBA00004651"/>
    </source>
</evidence>
<evidence type="ECO:0000256" key="3">
    <source>
        <dbReference type="ARBA" id="ARBA00022692"/>
    </source>
</evidence>
<feature type="transmembrane region" description="Helical" evidence="6">
    <location>
        <begin position="401"/>
        <end position="423"/>
    </location>
</feature>
<feature type="transmembrane region" description="Helical" evidence="6">
    <location>
        <begin position="186"/>
        <end position="204"/>
    </location>
</feature>
<dbReference type="SUPFAM" id="SSF103473">
    <property type="entry name" value="MFS general substrate transporter"/>
    <property type="match status" value="1"/>
</dbReference>
<dbReference type="InterPro" id="IPR036259">
    <property type="entry name" value="MFS_trans_sf"/>
</dbReference>
<evidence type="ECO:0000256" key="4">
    <source>
        <dbReference type="ARBA" id="ARBA00022989"/>
    </source>
</evidence>
<dbReference type="GO" id="GO:0005886">
    <property type="term" value="C:plasma membrane"/>
    <property type="evidence" value="ECO:0007669"/>
    <property type="project" value="UniProtKB-SubCell"/>
</dbReference>
<comment type="subcellular location">
    <subcellularLocation>
        <location evidence="1">Cell membrane</location>
        <topology evidence="1">Multi-pass membrane protein</topology>
    </subcellularLocation>
</comment>
<evidence type="ECO:0000256" key="5">
    <source>
        <dbReference type="ARBA" id="ARBA00023136"/>
    </source>
</evidence>
<keyword evidence="3 6" id="KW-0812">Transmembrane</keyword>
<dbReference type="KEGG" id="kphy:AOZ06_52830"/>
<organism evidence="7 8">
    <name type="scientific">Kibdelosporangium phytohabitans</name>
    <dbReference type="NCBI Taxonomy" id="860235"/>
    <lineage>
        <taxon>Bacteria</taxon>
        <taxon>Bacillati</taxon>
        <taxon>Actinomycetota</taxon>
        <taxon>Actinomycetes</taxon>
        <taxon>Pseudonocardiales</taxon>
        <taxon>Pseudonocardiaceae</taxon>
        <taxon>Kibdelosporangium</taxon>
    </lineage>
</organism>
<evidence type="ECO:0000313" key="8">
    <source>
        <dbReference type="Proteomes" id="UP000063699"/>
    </source>
</evidence>
<dbReference type="Gene3D" id="1.20.1250.20">
    <property type="entry name" value="MFS general substrate transporter like domains"/>
    <property type="match status" value="1"/>
</dbReference>
<feature type="transmembrane region" description="Helical" evidence="6">
    <location>
        <begin position="284"/>
        <end position="303"/>
    </location>
</feature>
<feature type="transmembrane region" description="Helical" evidence="6">
    <location>
        <begin position="119"/>
        <end position="140"/>
    </location>
</feature>
<dbReference type="PANTHER" id="PTHR23513">
    <property type="entry name" value="INTEGRAL MEMBRANE EFFLUX PROTEIN-RELATED"/>
    <property type="match status" value="1"/>
</dbReference>